<proteinExistence type="predicted"/>
<evidence type="ECO:0000313" key="1">
    <source>
        <dbReference type="EMBL" id="SDF14515.1"/>
    </source>
</evidence>
<sequence>MIISIERFLLSPNNLVDYIHPPILAVCIKGCHIPIKKYEVYNAILTSFSS</sequence>
<accession>A0A1G7IPH4</accession>
<dbReference type="EMBL" id="FNBN01000001">
    <property type="protein sequence ID" value="SDF14515.1"/>
    <property type="molecule type" value="Genomic_DNA"/>
</dbReference>
<dbReference type="AlphaFoldDB" id="A0A1G7IPH4"/>
<dbReference type="STRING" id="104663.SAMN04488121_101928"/>
<name>A0A1G7IPH4_CHIFI</name>
<dbReference type="Proteomes" id="UP000199045">
    <property type="component" value="Unassembled WGS sequence"/>
</dbReference>
<organism evidence="1 2">
    <name type="scientific">Chitinophaga filiformis</name>
    <name type="common">Myxococcus filiformis</name>
    <name type="synonym">Flexibacter filiformis</name>
    <dbReference type="NCBI Taxonomy" id="104663"/>
    <lineage>
        <taxon>Bacteria</taxon>
        <taxon>Pseudomonadati</taxon>
        <taxon>Bacteroidota</taxon>
        <taxon>Chitinophagia</taxon>
        <taxon>Chitinophagales</taxon>
        <taxon>Chitinophagaceae</taxon>
        <taxon>Chitinophaga</taxon>
    </lineage>
</organism>
<protein>
    <submittedName>
        <fullName evidence="1">Uncharacterized protein</fullName>
    </submittedName>
</protein>
<evidence type="ECO:0000313" key="2">
    <source>
        <dbReference type="Proteomes" id="UP000199045"/>
    </source>
</evidence>
<gene>
    <name evidence="1" type="ORF">SAMN04488121_101928</name>
</gene>
<reference evidence="1 2" key="1">
    <citation type="submission" date="2016-10" db="EMBL/GenBank/DDBJ databases">
        <authorList>
            <person name="de Groot N.N."/>
        </authorList>
    </citation>
    <scope>NUCLEOTIDE SEQUENCE [LARGE SCALE GENOMIC DNA]</scope>
    <source>
        <strain evidence="1 2">DSM 527</strain>
    </source>
</reference>